<organism evidence="11 12">
    <name type="scientific">Mucilaginibacter frigoritolerans</name>
    <dbReference type="NCBI Taxonomy" id="652788"/>
    <lineage>
        <taxon>Bacteria</taxon>
        <taxon>Pseudomonadati</taxon>
        <taxon>Bacteroidota</taxon>
        <taxon>Sphingobacteriia</taxon>
        <taxon>Sphingobacteriales</taxon>
        <taxon>Sphingobacteriaceae</taxon>
        <taxon>Mucilaginibacter</taxon>
    </lineage>
</organism>
<dbReference type="FunFam" id="3.20.20.70:FF:000202">
    <property type="entry name" value="Alpha-galactosidase"/>
    <property type="match status" value="1"/>
</dbReference>
<keyword evidence="12" id="KW-1185">Reference proteome</keyword>
<dbReference type="Proteomes" id="UP000317010">
    <property type="component" value="Unassembled WGS sequence"/>
</dbReference>
<evidence type="ECO:0000256" key="4">
    <source>
        <dbReference type="ARBA" id="ARBA00022729"/>
    </source>
</evidence>
<dbReference type="SUPFAM" id="SSF51011">
    <property type="entry name" value="Glycosyl hydrolase domain"/>
    <property type="match status" value="1"/>
</dbReference>
<dbReference type="InterPro" id="IPR002241">
    <property type="entry name" value="Glyco_hydro_27"/>
</dbReference>
<evidence type="ECO:0000256" key="2">
    <source>
        <dbReference type="ARBA" id="ARBA00009743"/>
    </source>
</evidence>
<evidence type="ECO:0000256" key="8">
    <source>
        <dbReference type="RuleBase" id="RU361168"/>
    </source>
</evidence>
<keyword evidence="7 8" id="KW-0326">Glycosidase</keyword>
<evidence type="ECO:0000313" key="11">
    <source>
        <dbReference type="EMBL" id="TWJ02337.1"/>
    </source>
</evidence>
<dbReference type="InterPro" id="IPR013780">
    <property type="entry name" value="Glyco_hydro_b"/>
</dbReference>
<proteinExistence type="inferred from homology"/>
<evidence type="ECO:0000259" key="10">
    <source>
        <dbReference type="Pfam" id="PF17801"/>
    </source>
</evidence>
<dbReference type="OrthoDB" id="9807519at2"/>
<sequence length="406" mass="46077">MRKKIIKSAVLAVLIGFAANVSYAQKFEELAQTPPMGWNSWNTFQTNIDEPLLKGMVDTYVSSGMKDAGYTYFVLDDGWMSMDRDKDGNLVADPKKFPNGMKEFADYVHSKGLKFGIYNCAGTKTCAGYPGTRGYEYQDARLYASWGVDYLKFDWCNTDGINAKEAYTTMSMAIRAAGRPMVFSLCEWGNHQPWRWAKDVGQLWRSTGDIYVGFEKNLSKGSWTALSVLSILDKQDSIRQYAGPGHWNDPDMLEVGNGMKYNEDKAHFSLWCMLAAPLMAGNDLRKMTDQTKSILTNKDLISVDQDALGIEAFRYYSFDGIEIWVKPLSNNEVAVCFLNRSDHPQTINYNWKGHVISDPINKVNYNFNADTYKLRDLWTKKEIGTTAKNFEQTIPSDDVVVLRLTK</sequence>
<dbReference type="EMBL" id="VLLI01000003">
    <property type="protein sequence ID" value="TWJ02337.1"/>
    <property type="molecule type" value="Genomic_DNA"/>
</dbReference>
<reference evidence="11 12" key="1">
    <citation type="submission" date="2019-07" db="EMBL/GenBank/DDBJ databases">
        <title>Genomic Encyclopedia of Archaeal and Bacterial Type Strains, Phase II (KMG-II): from individual species to whole genera.</title>
        <authorList>
            <person name="Goeker M."/>
        </authorList>
    </citation>
    <scope>NUCLEOTIDE SEQUENCE [LARGE SCALE GENOMIC DNA]</scope>
    <source>
        <strain evidence="11 12">ATCC BAA-1854</strain>
    </source>
</reference>
<dbReference type="Gene3D" id="3.20.20.70">
    <property type="entry name" value="Aldolase class I"/>
    <property type="match status" value="1"/>
</dbReference>
<dbReference type="RefSeq" id="WP_144910858.1">
    <property type="nucleotide sequence ID" value="NZ_VLLI01000003.1"/>
</dbReference>
<dbReference type="InterPro" id="IPR013785">
    <property type="entry name" value="Aldolase_TIM"/>
</dbReference>
<dbReference type="InterPro" id="IPR000111">
    <property type="entry name" value="Glyco_hydro_27/36_CS"/>
</dbReference>
<dbReference type="InterPro" id="IPR017853">
    <property type="entry name" value="GH"/>
</dbReference>
<protein>
    <recommendedName>
        <fullName evidence="3 8">Alpha-galactosidase</fullName>
        <ecNumber evidence="3 8">3.2.1.22</ecNumber>
    </recommendedName>
    <alternativeName>
        <fullName evidence="8">Melibiase</fullName>
    </alternativeName>
</protein>
<dbReference type="Pfam" id="PF16499">
    <property type="entry name" value="Melibiase_2"/>
    <property type="match status" value="1"/>
</dbReference>
<dbReference type="Gene3D" id="2.60.40.1180">
    <property type="entry name" value="Golgi alpha-mannosidase II"/>
    <property type="match status" value="1"/>
</dbReference>
<feature type="chain" id="PRO_5021971092" description="Alpha-galactosidase" evidence="9">
    <location>
        <begin position="25"/>
        <end position="406"/>
    </location>
</feature>
<dbReference type="AlphaFoldDB" id="A0A562UAD3"/>
<dbReference type="GO" id="GO:0004557">
    <property type="term" value="F:alpha-galactosidase activity"/>
    <property type="evidence" value="ECO:0007669"/>
    <property type="project" value="UniProtKB-EC"/>
</dbReference>
<accession>A0A562UAD3</accession>
<evidence type="ECO:0000256" key="6">
    <source>
        <dbReference type="ARBA" id="ARBA00023157"/>
    </source>
</evidence>
<dbReference type="InterPro" id="IPR041233">
    <property type="entry name" value="Melibiase_C"/>
</dbReference>
<feature type="domain" description="Alpha galactosidase C-terminal" evidence="10">
    <location>
        <begin position="319"/>
        <end position="404"/>
    </location>
</feature>
<evidence type="ECO:0000313" key="12">
    <source>
        <dbReference type="Proteomes" id="UP000317010"/>
    </source>
</evidence>
<dbReference type="GO" id="GO:0016052">
    <property type="term" value="P:carbohydrate catabolic process"/>
    <property type="evidence" value="ECO:0007669"/>
    <property type="project" value="UniProtKB-ARBA"/>
</dbReference>
<dbReference type="SUPFAM" id="SSF51445">
    <property type="entry name" value="(Trans)glycosidases"/>
    <property type="match status" value="1"/>
</dbReference>
<feature type="signal peptide" evidence="9">
    <location>
        <begin position="1"/>
        <end position="24"/>
    </location>
</feature>
<keyword evidence="4 9" id="KW-0732">Signal</keyword>
<dbReference type="EC" id="3.2.1.22" evidence="3 8"/>
<comment type="catalytic activity">
    <reaction evidence="1 8">
        <text>Hydrolysis of terminal, non-reducing alpha-D-galactose residues in alpha-D-galactosides, including galactose oligosaccharides, galactomannans and galactolipids.</text>
        <dbReference type="EC" id="3.2.1.22"/>
    </reaction>
</comment>
<dbReference type="PROSITE" id="PS00512">
    <property type="entry name" value="ALPHA_GALACTOSIDASE"/>
    <property type="match status" value="1"/>
</dbReference>
<dbReference type="Pfam" id="PF17801">
    <property type="entry name" value="Melibiase_C"/>
    <property type="match status" value="1"/>
</dbReference>
<evidence type="ECO:0000256" key="3">
    <source>
        <dbReference type="ARBA" id="ARBA00012755"/>
    </source>
</evidence>
<keyword evidence="6 8" id="KW-1015">Disulfide bond</keyword>
<name>A0A562UAD3_9SPHI</name>
<dbReference type="PANTHER" id="PTHR11452">
    <property type="entry name" value="ALPHA-GALACTOSIDASE/ALPHA-N-ACETYLGALACTOSAMINIDASE"/>
    <property type="match status" value="1"/>
</dbReference>
<dbReference type="PANTHER" id="PTHR11452:SF75">
    <property type="entry name" value="ALPHA-GALACTOSIDASE MEL1"/>
    <property type="match status" value="1"/>
</dbReference>
<gene>
    <name evidence="11" type="ORF">JN11_01309</name>
</gene>
<evidence type="ECO:0000256" key="7">
    <source>
        <dbReference type="ARBA" id="ARBA00023295"/>
    </source>
</evidence>
<keyword evidence="5 8" id="KW-0378">Hydrolase</keyword>
<dbReference type="PRINTS" id="PR00740">
    <property type="entry name" value="GLHYDRLASE27"/>
</dbReference>
<evidence type="ECO:0000256" key="5">
    <source>
        <dbReference type="ARBA" id="ARBA00022801"/>
    </source>
</evidence>
<evidence type="ECO:0000256" key="9">
    <source>
        <dbReference type="SAM" id="SignalP"/>
    </source>
</evidence>
<evidence type="ECO:0000256" key="1">
    <source>
        <dbReference type="ARBA" id="ARBA00001255"/>
    </source>
</evidence>
<comment type="similarity">
    <text evidence="2 8">Belongs to the glycosyl hydrolase 27 family.</text>
</comment>
<dbReference type="CDD" id="cd14792">
    <property type="entry name" value="GH27"/>
    <property type="match status" value="1"/>
</dbReference>
<comment type="caution">
    <text evidence="11">The sequence shown here is derived from an EMBL/GenBank/DDBJ whole genome shotgun (WGS) entry which is preliminary data.</text>
</comment>